<dbReference type="InterPro" id="IPR046350">
    <property type="entry name" value="Cystatin_sf"/>
</dbReference>
<keyword evidence="3" id="KW-1185">Reference proteome</keyword>
<sequence length="143" mass="16141">MGLVLTVLTFSLLYIFELSLLPKQEGQAEALEIARKYTDLEDLEQFAFYNGKASYYSLLGQSKTKEPLAVLIDRESGKIYSYQLSQGISQKEAEKLAREQGAGEIDKTTFGYLDGQPIWEVKSKAAYYNISFKQKTMVSKEGL</sequence>
<organism evidence="2 3">
    <name type="scientific">Streptococcus oricebi</name>
    <dbReference type="NCBI Taxonomy" id="1547447"/>
    <lineage>
        <taxon>Bacteria</taxon>
        <taxon>Bacillati</taxon>
        <taxon>Bacillota</taxon>
        <taxon>Bacilli</taxon>
        <taxon>Lactobacillales</taxon>
        <taxon>Streptococcaceae</taxon>
        <taxon>Streptococcus</taxon>
    </lineage>
</organism>
<protein>
    <submittedName>
        <fullName evidence="2">Peptidase</fullName>
    </submittedName>
</protein>
<dbReference type="Pfam" id="PF17881">
    <property type="entry name" value="TseB"/>
    <property type="match status" value="1"/>
</dbReference>
<reference evidence="2 3" key="1">
    <citation type="submission" date="2018-02" db="EMBL/GenBank/DDBJ databases">
        <title>Draft genome sequence of Streptococcus oricebi CCUG 70868T type strain.</title>
        <authorList>
            <person name="Mendez V."/>
            <person name="Salva-Serra F."/>
            <person name="Jaen-Luchoro D."/>
            <person name="Gonzales-Siles L."/>
            <person name="Karlsson R."/>
            <person name="Engstrom-Jakobsson H."/>
            <person name="Busquets A."/>
            <person name="Gomila M."/>
            <person name="Pineiro-Iglesias B."/>
            <person name="Bennasar-Figueras A."/>
            <person name="Seeger M."/>
            <person name="Moore E."/>
        </authorList>
    </citation>
    <scope>NUCLEOTIDE SEQUENCE [LARGE SCALE GENOMIC DNA]</scope>
    <source>
        <strain evidence="2 3">CCUG 70868</strain>
    </source>
</reference>
<evidence type="ECO:0000313" key="3">
    <source>
        <dbReference type="Proteomes" id="UP001519296"/>
    </source>
</evidence>
<dbReference type="InterPro" id="IPR041401">
    <property type="entry name" value="TseB-like_dom"/>
</dbReference>
<feature type="domain" description="Cell wall elongation regulator TseB-like" evidence="1">
    <location>
        <begin position="29"/>
        <end position="72"/>
    </location>
</feature>
<gene>
    <name evidence="2" type="ORF">C4K46_00365</name>
</gene>
<dbReference type="Gene3D" id="3.10.450.40">
    <property type="match status" value="1"/>
</dbReference>
<proteinExistence type="predicted"/>
<accession>A0ABS5B0N2</accession>
<evidence type="ECO:0000259" key="1">
    <source>
        <dbReference type="Pfam" id="PF17881"/>
    </source>
</evidence>
<evidence type="ECO:0000313" key="2">
    <source>
        <dbReference type="EMBL" id="MBP2622389.1"/>
    </source>
</evidence>
<dbReference type="Proteomes" id="UP001519296">
    <property type="component" value="Unassembled WGS sequence"/>
</dbReference>
<comment type="caution">
    <text evidence="2">The sequence shown here is derived from an EMBL/GenBank/DDBJ whole genome shotgun (WGS) entry which is preliminary data.</text>
</comment>
<name>A0ABS5B0N2_9STRE</name>
<dbReference type="SUPFAM" id="SSF54403">
    <property type="entry name" value="Cystatin/monellin"/>
    <property type="match status" value="2"/>
</dbReference>
<dbReference type="EMBL" id="PRDG01000001">
    <property type="protein sequence ID" value="MBP2622389.1"/>
    <property type="molecule type" value="Genomic_DNA"/>
</dbReference>